<proteinExistence type="predicted"/>
<dbReference type="EMBL" id="JAPFFI010000022">
    <property type="protein sequence ID" value="KAJ6328992.1"/>
    <property type="molecule type" value="Genomic_DNA"/>
</dbReference>
<feature type="compositionally biased region" description="Basic and acidic residues" evidence="3">
    <location>
        <begin position="103"/>
        <end position="113"/>
    </location>
</feature>
<gene>
    <name evidence="5" type="ORF">OIU77_010630</name>
</gene>
<dbReference type="NCBIfam" id="TIGR00756">
    <property type="entry name" value="PPR"/>
    <property type="match status" value="1"/>
</dbReference>
<feature type="region of interest" description="Disordered" evidence="3">
    <location>
        <begin position="47"/>
        <end position="192"/>
    </location>
</feature>
<keyword evidence="6" id="KW-1185">Reference proteome</keyword>
<dbReference type="Pfam" id="PF23276">
    <property type="entry name" value="TPR_24"/>
    <property type="match status" value="1"/>
</dbReference>
<dbReference type="Gene3D" id="1.25.40.10">
    <property type="entry name" value="Tetratricopeptide repeat domain"/>
    <property type="match status" value="1"/>
</dbReference>
<feature type="compositionally biased region" description="Polar residues" evidence="3">
    <location>
        <begin position="504"/>
        <end position="518"/>
    </location>
</feature>
<feature type="repeat" description="PPR" evidence="2">
    <location>
        <begin position="349"/>
        <end position="383"/>
    </location>
</feature>
<evidence type="ECO:0000313" key="5">
    <source>
        <dbReference type="EMBL" id="KAJ6328992.1"/>
    </source>
</evidence>
<feature type="compositionally biased region" description="Polar residues" evidence="3">
    <location>
        <begin position="145"/>
        <end position="163"/>
    </location>
</feature>
<reference evidence="5" key="2">
    <citation type="journal article" date="2023" name="Int. J. Mol. Sci.">
        <title>De Novo Assembly and Annotation of 11 Diverse Shrub Willow (Salix) Genomes Reveals Novel Gene Organization in Sex-Linked Regions.</title>
        <authorList>
            <person name="Hyden B."/>
            <person name="Feng K."/>
            <person name="Yates T.B."/>
            <person name="Jawdy S."/>
            <person name="Cereghino C."/>
            <person name="Smart L.B."/>
            <person name="Muchero W."/>
        </authorList>
    </citation>
    <scope>NUCLEOTIDE SEQUENCE</scope>
    <source>
        <tissue evidence="5">Shoot tip</tissue>
    </source>
</reference>
<accession>A0ABQ9A981</accession>
<dbReference type="Pfam" id="PF01535">
    <property type="entry name" value="PPR"/>
    <property type="match status" value="1"/>
</dbReference>
<keyword evidence="1" id="KW-0677">Repeat</keyword>
<dbReference type="Proteomes" id="UP001141253">
    <property type="component" value="Chromosome 14"/>
</dbReference>
<dbReference type="InterPro" id="IPR011990">
    <property type="entry name" value="TPR-like_helical_dom_sf"/>
</dbReference>
<protein>
    <recommendedName>
        <fullName evidence="4">Pentatricopeptide repeat-containing protein-mitochondrial domain-containing protein</fullName>
    </recommendedName>
</protein>
<dbReference type="InterPro" id="IPR002885">
    <property type="entry name" value="PPR_rpt"/>
</dbReference>
<dbReference type="PROSITE" id="PS51375">
    <property type="entry name" value="PPR"/>
    <property type="match status" value="1"/>
</dbReference>
<evidence type="ECO:0000259" key="4">
    <source>
        <dbReference type="Pfam" id="PF23276"/>
    </source>
</evidence>
<evidence type="ECO:0000256" key="1">
    <source>
        <dbReference type="ARBA" id="ARBA00022737"/>
    </source>
</evidence>
<dbReference type="PANTHER" id="PTHR47926:SF388">
    <property type="entry name" value="DYW DOMAIN-CONTAINING PROTEIN"/>
    <property type="match status" value="1"/>
</dbReference>
<reference evidence="5" key="1">
    <citation type="submission" date="2022-10" db="EMBL/GenBank/DDBJ databases">
        <authorList>
            <person name="Hyden B.L."/>
            <person name="Feng K."/>
            <person name="Yates T."/>
            <person name="Jawdy S."/>
            <person name="Smart L.B."/>
            <person name="Muchero W."/>
        </authorList>
    </citation>
    <scope>NUCLEOTIDE SEQUENCE</scope>
    <source>
        <tissue evidence="5">Shoot tip</tissue>
    </source>
</reference>
<evidence type="ECO:0000256" key="3">
    <source>
        <dbReference type="SAM" id="MobiDB-lite"/>
    </source>
</evidence>
<feature type="region of interest" description="Disordered" evidence="3">
    <location>
        <begin position="483"/>
        <end position="526"/>
    </location>
</feature>
<feature type="domain" description="Pentatricopeptide repeat-containing protein-mitochondrial" evidence="4">
    <location>
        <begin position="288"/>
        <end position="375"/>
    </location>
</feature>
<organism evidence="5 6">
    <name type="scientific">Salix suchowensis</name>
    <dbReference type="NCBI Taxonomy" id="1278906"/>
    <lineage>
        <taxon>Eukaryota</taxon>
        <taxon>Viridiplantae</taxon>
        <taxon>Streptophyta</taxon>
        <taxon>Embryophyta</taxon>
        <taxon>Tracheophyta</taxon>
        <taxon>Spermatophyta</taxon>
        <taxon>Magnoliopsida</taxon>
        <taxon>eudicotyledons</taxon>
        <taxon>Gunneridae</taxon>
        <taxon>Pentapetalae</taxon>
        <taxon>rosids</taxon>
        <taxon>fabids</taxon>
        <taxon>Malpighiales</taxon>
        <taxon>Salicaceae</taxon>
        <taxon>Saliceae</taxon>
        <taxon>Salix</taxon>
    </lineage>
</organism>
<evidence type="ECO:0000256" key="2">
    <source>
        <dbReference type="PROSITE-ProRule" id="PRU00708"/>
    </source>
</evidence>
<sequence>MSRRRASLLTIKSIASLSKVCSSSNSFESITFFKNLSTATERFDFRNSNGYNEQNSNEHFHHPDGPYGYNNENSGGNSLNPYGGFRESPRNDVWNNPNGKNGDFTRFHGENRVDFQPNCDGASWERSRGESQKNGNFSGYDERNNGNSQQNYDWGSRQHSQNGYYGGHGNVQLSRNEPGFNSQGLSESQKSLNSNYTQNVEKLHHGPNDHYMGNGGQYQQNQYFGQYQQNHYFGHHQQNLNVEQYQPNGNTFQSSMEASQVSNCAKPEGDSTESSICSSNRGSMEELDEFCKEGKVKEAVEFLQLLQKQGVFVDPSRYLQLMQACGEAEALEEARVIHDCIVKSQSPLDVGTLNKILEMYSKCGAMDEAFSVFDNMQECNLTSWYIMITWLAKNGLGEDAIDLFNQFKQGELKPDAQIFLLECSLLVMSWVISMRECCTLSPCGKSSALSHQWSTMAHGHLELGFRCAELIELLDPSRLNEQSNAGLVPMKDPDIAKEKKKKTASQNLLDICSESETMNGEDHRED</sequence>
<dbReference type="InterPro" id="IPR046960">
    <property type="entry name" value="PPR_At4g14850-like_plant"/>
</dbReference>
<comment type="caution">
    <text evidence="5">The sequence shown here is derived from an EMBL/GenBank/DDBJ whole genome shotgun (WGS) entry which is preliminary data.</text>
</comment>
<feature type="compositionally biased region" description="Low complexity" evidence="3">
    <location>
        <begin position="65"/>
        <end position="81"/>
    </location>
</feature>
<evidence type="ECO:0000313" key="6">
    <source>
        <dbReference type="Proteomes" id="UP001141253"/>
    </source>
</evidence>
<name>A0ABQ9A981_9ROSI</name>
<feature type="region of interest" description="Disordered" evidence="3">
    <location>
        <begin position="256"/>
        <end position="280"/>
    </location>
</feature>
<dbReference type="InterPro" id="IPR057027">
    <property type="entry name" value="TPR_mt"/>
</dbReference>
<dbReference type="PANTHER" id="PTHR47926">
    <property type="entry name" value="PENTATRICOPEPTIDE REPEAT-CONTAINING PROTEIN"/>
    <property type="match status" value="1"/>
</dbReference>
<feature type="compositionally biased region" description="Polar residues" evidence="3">
    <location>
        <begin position="171"/>
        <end position="192"/>
    </location>
</feature>